<dbReference type="InterPro" id="IPR050816">
    <property type="entry name" value="Flavin-dep_Halogenase_NPB"/>
</dbReference>
<feature type="transmembrane region" description="Helical" evidence="6">
    <location>
        <begin position="440"/>
        <end position="461"/>
    </location>
</feature>
<keyword evidence="6" id="KW-1133">Transmembrane helix</keyword>
<proteinExistence type="inferred from homology"/>
<comment type="similarity">
    <text evidence="1">Belongs to the flavin-dependent halogenase family.</text>
</comment>
<accession>A0A5N6X2R6</accession>
<keyword evidence="8" id="KW-1185">Reference proteome</keyword>
<keyword evidence="5" id="KW-0503">Monooxygenase</keyword>
<keyword evidence="3" id="KW-0274">FAD</keyword>
<dbReference type="Pfam" id="PF04820">
    <property type="entry name" value="Trp_halogenase"/>
    <property type="match status" value="1"/>
</dbReference>
<dbReference type="EMBL" id="ML741794">
    <property type="protein sequence ID" value="KAE8327202.1"/>
    <property type="molecule type" value="Genomic_DNA"/>
</dbReference>
<evidence type="ECO:0000256" key="6">
    <source>
        <dbReference type="SAM" id="Phobius"/>
    </source>
</evidence>
<name>A0A5N6X2R6_9EURO</name>
<dbReference type="AlphaFoldDB" id="A0A5N6X2R6"/>
<evidence type="ECO:0000256" key="1">
    <source>
        <dbReference type="ARBA" id="ARBA00005706"/>
    </source>
</evidence>
<sequence>MSIPEQCTVLVVGGGPAGSYAAAALAREGLDTVLLEADVHPREDTDFIAEGGPNHFSWNVIRSEADELLFRHAANSGAKAFEGVKVSSVAFTPSPTSNAGPGRPVSASYTQKSDGATGVIGFKYIIDASGRAGLLNTKYLKNRKYNQGPKNVAVWAYWKATGKYGEGTPRENSPYFEALTDESGWAWFIPLHDGTHSVGVVMDQEMMSQKKAVSELSATARYLSWLKLAPRLNGYLIGGKMVTDLKTASDFSYDSSSYAFPYARVAGDAGCFIDPFFSSGVHLAITGGLSAATTICAAIRGDCDEVAAARWHSTKVKEGYSHWLVIVLSAYKQMSNQAEPVLSDVGEDNFDRAFNFFKPIRTVFNLQYGRDLGSRSPRDPILQVQGKIHVQSHLPPTTHKDDCLPTRHDPLHYLDQQSYIQGQHPGVKVHNNSFIGAASYNIFVGISVATIFGAAFFFDLFWPDRYESPSVRLAWKICAVVVSVMMLSSALLMTCPYHWYGRCLCKNVLVGGREETRSSVPYKSQGSCLGCFSLARVGRDCCQYGAKSNYGRNLENGENIPETEAKPMTM</sequence>
<gene>
    <name evidence="7" type="ORF">BDV39DRAFT_193100</name>
</gene>
<dbReference type="PANTHER" id="PTHR43747:SF5">
    <property type="entry name" value="FAD-BINDING DOMAIN-CONTAINING PROTEIN"/>
    <property type="match status" value="1"/>
</dbReference>
<dbReference type="InterPro" id="IPR036188">
    <property type="entry name" value="FAD/NAD-bd_sf"/>
</dbReference>
<dbReference type="InterPro" id="IPR006905">
    <property type="entry name" value="Flavin_halogenase"/>
</dbReference>
<feature type="transmembrane region" description="Helical" evidence="6">
    <location>
        <begin position="473"/>
        <end position="499"/>
    </location>
</feature>
<evidence type="ECO:0000256" key="3">
    <source>
        <dbReference type="ARBA" id="ARBA00022827"/>
    </source>
</evidence>
<dbReference type="SUPFAM" id="SSF51905">
    <property type="entry name" value="FAD/NAD(P)-binding domain"/>
    <property type="match status" value="1"/>
</dbReference>
<evidence type="ECO:0000256" key="5">
    <source>
        <dbReference type="ARBA" id="ARBA00023033"/>
    </source>
</evidence>
<keyword evidence="6" id="KW-0472">Membrane</keyword>
<dbReference type="Pfam" id="PF13450">
    <property type="entry name" value="NAD_binding_8"/>
    <property type="match status" value="1"/>
</dbReference>
<keyword evidence="2" id="KW-0285">Flavoprotein</keyword>
<dbReference type="Proteomes" id="UP000325945">
    <property type="component" value="Unassembled WGS sequence"/>
</dbReference>
<evidence type="ECO:0000256" key="2">
    <source>
        <dbReference type="ARBA" id="ARBA00022630"/>
    </source>
</evidence>
<evidence type="ECO:0000313" key="7">
    <source>
        <dbReference type="EMBL" id="KAE8327202.1"/>
    </source>
</evidence>
<protein>
    <submittedName>
        <fullName evidence="7">Uncharacterized protein</fullName>
    </submittedName>
</protein>
<organism evidence="7 8">
    <name type="scientific">Aspergillus sergii</name>
    <dbReference type="NCBI Taxonomy" id="1034303"/>
    <lineage>
        <taxon>Eukaryota</taxon>
        <taxon>Fungi</taxon>
        <taxon>Dikarya</taxon>
        <taxon>Ascomycota</taxon>
        <taxon>Pezizomycotina</taxon>
        <taxon>Eurotiomycetes</taxon>
        <taxon>Eurotiomycetidae</taxon>
        <taxon>Eurotiales</taxon>
        <taxon>Aspergillaceae</taxon>
        <taxon>Aspergillus</taxon>
        <taxon>Aspergillus subgen. Circumdati</taxon>
    </lineage>
</organism>
<reference evidence="8" key="1">
    <citation type="submission" date="2019-04" db="EMBL/GenBank/DDBJ databases">
        <title>Friends and foes A comparative genomics studyof 23 Aspergillus species from section Flavi.</title>
        <authorList>
            <consortium name="DOE Joint Genome Institute"/>
            <person name="Kjaerbolling I."/>
            <person name="Vesth T."/>
            <person name="Frisvad J.C."/>
            <person name="Nybo J.L."/>
            <person name="Theobald S."/>
            <person name="Kildgaard S."/>
            <person name="Isbrandt T."/>
            <person name="Kuo A."/>
            <person name="Sato A."/>
            <person name="Lyhne E.K."/>
            <person name="Kogle M.E."/>
            <person name="Wiebenga A."/>
            <person name="Kun R.S."/>
            <person name="Lubbers R.J."/>
            <person name="Makela M.R."/>
            <person name="Barry K."/>
            <person name="Chovatia M."/>
            <person name="Clum A."/>
            <person name="Daum C."/>
            <person name="Haridas S."/>
            <person name="He G."/>
            <person name="LaButti K."/>
            <person name="Lipzen A."/>
            <person name="Mondo S."/>
            <person name="Riley R."/>
            <person name="Salamov A."/>
            <person name="Simmons B.A."/>
            <person name="Magnuson J.K."/>
            <person name="Henrissat B."/>
            <person name="Mortensen U.H."/>
            <person name="Larsen T.O."/>
            <person name="Devries R.P."/>
            <person name="Grigoriev I.V."/>
            <person name="Machida M."/>
            <person name="Baker S.E."/>
            <person name="Andersen M.R."/>
        </authorList>
    </citation>
    <scope>NUCLEOTIDE SEQUENCE [LARGE SCALE GENOMIC DNA]</scope>
    <source>
        <strain evidence="8">CBS 130017</strain>
    </source>
</reference>
<dbReference type="PANTHER" id="PTHR43747">
    <property type="entry name" value="FAD-BINDING PROTEIN"/>
    <property type="match status" value="1"/>
</dbReference>
<dbReference type="GO" id="GO:0004497">
    <property type="term" value="F:monooxygenase activity"/>
    <property type="evidence" value="ECO:0007669"/>
    <property type="project" value="UniProtKB-KW"/>
</dbReference>
<evidence type="ECO:0000313" key="8">
    <source>
        <dbReference type="Proteomes" id="UP000325945"/>
    </source>
</evidence>
<evidence type="ECO:0000256" key="4">
    <source>
        <dbReference type="ARBA" id="ARBA00023002"/>
    </source>
</evidence>
<keyword evidence="4" id="KW-0560">Oxidoreductase</keyword>
<dbReference type="Gene3D" id="3.50.50.60">
    <property type="entry name" value="FAD/NAD(P)-binding domain"/>
    <property type="match status" value="1"/>
</dbReference>
<keyword evidence="6" id="KW-0812">Transmembrane</keyword>